<dbReference type="Proteomes" id="UP000317243">
    <property type="component" value="Unassembled WGS sequence"/>
</dbReference>
<dbReference type="PANTHER" id="PTHR39639">
    <property type="entry name" value="CHROMOSOME 16, WHOLE GENOME SHOTGUN SEQUENCE"/>
    <property type="match status" value="1"/>
</dbReference>
<dbReference type="InterPro" id="IPR004919">
    <property type="entry name" value="GmrSD_N"/>
</dbReference>
<evidence type="ECO:0000313" key="3">
    <source>
        <dbReference type="Proteomes" id="UP000317243"/>
    </source>
</evidence>
<dbReference type="PANTHER" id="PTHR39639:SF1">
    <property type="entry name" value="DUF262 DOMAIN-CONTAINING PROTEIN"/>
    <property type="match status" value="1"/>
</dbReference>
<dbReference type="EMBL" id="SIHI01000001">
    <property type="protein sequence ID" value="TWT57696.1"/>
    <property type="molecule type" value="Genomic_DNA"/>
</dbReference>
<feature type="domain" description="GmrSD restriction endonucleases N-terminal" evidence="1">
    <location>
        <begin position="48"/>
        <end position="197"/>
    </location>
</feature>
<reference evidence="2 3" key="1">
    <citation type="submission" date="2019-02" db="EMBL/GenBank/DDBJ databases">
        <title>Deep-cultivation of Planctomycetes and their phenomic and genomic characterization uncovers novel biology.</title>
        <authorList>
            <person name="Wiegand S."/>
            <person name="Jogler M."/>
            <person name="Boedeker C."/>
            <person name="Pinto D."/>
            <person name="Vollmers J."/>
            <person name="Rivas-Marin E."/>
            <person name="Kohn T."/>
            <person name="Peeters S.H."/>
            <person name="Heuer A."/>
            <person name="Rast P."/>
            <person name="Oberbeckmann S."/>
            <person name="Bunk B."/>
            <person name="Jeske O."/>
            <person name="Meyerdierks A."/>
            <person name="Storesund J.E."/>
            <person name="Kallscheuer N."/>
            <person name="Luecker S."/>
            <person name="Lage O.M."/>
            <person name="Pohl T."/>
            <person name="Merkel B.J."/>
            <person name="Hornburger P."/>
            <person name="Mueller R.-W."/>
            <person name="Bruemmer F."/>
            <person name="Labrenz M."/>
            <person name="Spormann A.M."/>
            <person name="Op Den Camp H."/>
            <person name="Overmann J."/>
            <person name="Amann R."/>
            <person name="Jetten M.S.M."/>
            <person name="Mascher T."/>
            <person name="Medema M.H."/>
            <person name="Devos D.P."/>
            <person name="Kaster A.-K."/>
            <person name="Ovreas L."/>
            <person name="Rohde M."/>
            <person name="Galperin M.Y."/>
            <person name="Jogler C."/>
        </authorList>
    </citation>
    <scope>NUCLEOTIDE SEQUENCE [LARGE SCALE GENOMIC DNA]</scope>
    <source>
        <strain evidence="2 3">KOR42</strain>
    </source>
</reference>
<evidence type="ECO:0000313" key="2">
    <source>
        <dbReference type="EMBL" id="TWT57696.1"/>
    </source>
</evidence>
<accession>A0A5C5X3Z6</accession>
<organism evidence="2 3">
    <name type="scientific">Thalassoglobus neptunius</name>
    <dbReference type="NCBI Taxonomy" id="1938619"/>
    <lineage>
        <taxon>Bacteria</taxon>
        <taxon>Pseudomonadati</taxon>
        <taxon>Planctomycetota</taxon>
        <taxon>Planctomycetia</taxon>
        <taxon>Planctomycetales</taxon>
        <taxon>Planctomycetaceae</taxon>
        <taxon>Thalassoglobus</taxon>
    </lineage>
</organism>
<gene>
    <name evidence="2" type="ORF">KOR42_10600</name>
</gene>
<dbReference type="Pfam" id="PF03235">
    <property type="entry name" value="GmrSD_N"/>
    <property type="match status" value="1"/>
</dbReference>
<keyword evidence="3" id="KW-1185">Reference proteome</keyword>
<sequence length="393" mass="45131">MTNKKHSTTGTSSVYDAVERERKRASVRSLDLSFNELADMHATKELEIAPEYQRAYRWDAATSSRFIESIVLEMPIPAIYILEIKEGQWELIDGLQRISSYLYLRGALNIETYENDREKPIVAGQDFLRLTGCDIVPELNGLLFDDLPTTVQYRVRRATLRVELIKRGNNSRFAYHMFKRLNTGGEVLSEQEVRNCSIRILGNDFNDFIIELSQNQHFLACTERLAQKSKQRMGRQELVLRFFAFKNNLSEYVHDISPFLTDFMERVTDRKAENNILFDFSEEAAIFKNTFEAINKSVGSHAFSRWVNGGFSGGFSMSHYEAFSIGIARVVGSDTTWLTPEKNTRLKNGIENAKKNPEMKDYTVGGGKNFKAIYDSKISLVEQSLREVDRDDI</sequence>
<evidence type="ECO:0000259" key="1">
    <source>
        <dbReference type="Pfam" id="PF03235"/>
    </source>
</evidence>
<dbReference type="RefSeq" id="WP_146507562.1">
    <property type="nucleotide sequence ID" value="NZ_SIHI01000001.1"/>
</dbReference>
<dbReference type="OrthoDB" id="9770340at2"/>
<name>A0A5C5X3Z6_9PLAN</name>
<dbReference type="AlphaFoldDB" id="A0A5C5X3Z6"/>
<comment type="caution">
    <text evidence="2">The sequence shown here is derived from an EMBL/GenBank/DDBJ whole genome shotgun (WGS) entry which is preliminary data.</text>
</comment>
<protein>
    <recommendedName>
        <fullName evidence="1">GmrSD restriction endonucleases N-terminal domain-containing protein</fullName>
    </recommendedName>
</protein>
<proteinExistence type="predicted"/>